<accession>A0A3N4IVG2</accession>
<keyword evidence="3" id="KW-1185">Reference proteome</keyword>
<organism evidence="2 3">
    <name type="scientific">Ascobolus immersus RN42</name>
    <dbReference type="NCBI Taxonomy" id="1160509"/>
    <lineage>
        <taxon>Eukaryota</taxon>
        <taxon>Fungi</taxon>
        <taxon>Dikarya</taxon>
        <taxon>Ascomycota</taxon>
        <taxon>Pezizomycotina</taxon>
        <taxon>Pezizomycetes</taxon>
        <taxon>Pezizales</taxon>
        <taxon>Ascobolaceae</taxon>
        <taxon>Ascobolus</taxon>
    </lineage>
</organism>
<keyword evidence="1" id="KW-1133">Transmembrane helix</keyword>
<evidence type="ECO:0000256" key="1">
    <source>
        <dbReference type="SAM" id="Phobius"/>
    </source>
</evidence>
<sequence length="141" mass="15938">MSSSTNHRIQPEAHKEPDYVSLFIIVAFAAVHLRYPTYHLESPKLFSFGVAFTTSSTLSFFTDLGLEVRTAISVAALAIAYTYCVSRSGSMGKPEQVPYRGEYVEPDINRLISASEEERAEMLEAMERRMREEDKAMGLKY</sequence>
<dbReference type="EMBL" id="ML119653">
    <property type="protein sequence ID" value="RPA85604.1"/>
    <property type="molecule type" value="Genomic_DNA"/>
</dbReference>
<reference evidence="2 3" key="1">
    <citation type="journal article" date="2018" name="Nat. Ecol. Evol.">
        <title>Pezizomycetes genomes reveal the molecular basis of ectomycorrhizal truffle lifestyle.</title>
        <authorList>
            <person name="Murat C."/>
            <person name="Payen T."/>
            <person name="Noel B."/>
            <person name="Kuo A."/>
            <person name="Morin E."/>
            <person name="Chen J."/>
            <person name="Kohler A."/>
            <person name="Krizsan K."/>
            <person name="Balestrini R."/>
            <person name="Da Silva C."/>
            <person name="Montanini B."/>
            <person name="Hainaut M."/>
            <person name="Levati E."/>
            <person name="Barry K.W."/>
            <person name="Belfiori B."/>
            <person name="Cichocki N."/>
            <person name="Clum A."/>
            <person name="Dockter R.B."/>
            <person name="Fauchery L."/>
            <person name="Guy J."/>
            <person name="Iotti M."/>
            <person name="Le Tacon F."/>
            <person name="Lindquist E.A."/>
            <person name="Lipzen A."/>
            <person name="Malagnac F."/>
            <person name="Mello A."/>
            <person name="Molinier V."/>
            <person name="Miyauchi S."/>
            <person name="Poulain J."/>
            <person name="Riccioni C."/>
            <person name="Rubini A."/>
            <person name="Sitrit Y."/>
            <person name="Splivallo R."/>
            <person name="Traeger S."/>
            <person name="Wang M."/>
            <person name="Zifcakova L."/>
            <person name="Wipf D."/>
            <person name="Zambonelli A."/>
            <person name="Paolocci F."/>
            <person name="Nowrousian M."/>
            <person name="Ottonello S."/>
            <person name="Baldrian P."/>
            <person name="Spatafora J.W."/>
            <person name="Henrissat B."/>
            <person name="Nagy L.G."/>
            <person name="Aury J.M."/>
            <person name="Wincker P."/>
            <person name="Grigoriev I.V."/>
            <person name="Bonfante P."/>
            <person name="Martin F.M."/>
        </authorList>
    </citation>
    <scope>NUCLEOTIDE SEQUENCE [LARGE SCALE GENOMIC DNA]</scope>
    <source>
        <strain evidence="2 3">RN42</strain>
    </source>
</reference>
<evidence type="ECO:0000313" key="2">
    <source>
        <dbReference type="EMBL" id="RPA85604.1"/>
    </source>
</evidence>
<keyword evidence="1" id="KW-0472">Membrane</keyword>
<dbReference type="Proteomes" id="UP000275078">
    <property type="component" value="Unassembled WGS sequence"/>
</dbReference>
<keyword evidence="1" id="KW-0812">Transmembrane</keyword>
<feature type="transmembrane region" description="Helical" evidence="1">
    <location>
        <begin position="68"/>
        <end position="86"/>
    </location>
</feature>
<name>A0A3N4IVG2_ASCIM</name>
<gene>
    <name evidence="2" type="ORF">BJ508DRAFT_411988</name>
</gene>
<feature type="transmembrane region" description="Helical" evidence="1">
    <location>
        <begin position="20"/>
        <end position="38"/>
    </location>
</feature>
<proteinExistence type="predicted"/>
<dbReference type="AlphaFoldDB" id="A0A3N4IVG2"/>
<evidence type="ECO:0000313" key="3">
    <source>
        <dbReference type="Proteomes" id="UP000275078"/>
    </source>
</evidence>
<protein>
    <submittedName>
        <fullName evidence="2">Uncharacterized protein</fullName>
    </submittedName>
</protein>